<dbReference type="EMBL" id="FOWZ01000003">
    <property type="protein sequence ID" value="SFP20478.1"/>
    <property type="molecule type" value="Genomic_DNA"/>
</dbReference>
<evidence type="ECO:0000313" key="7">
    <source>
        <dbReference type="EMBL" id="SFP20478.1"/>
    </source>
</evidence>
<dbReference type="PRINTS" id="PR01021">
    <property type="entry name" value="OMPADOMAIN"/>
</dbReference>
<evidence type="ECO:0000259" key="6">
    <source>
        <dbReference type="PROSITE" id="PS51123"/>
    </source>
</evidence>
<reference evidence="8" key="1">
    <citation type="submission" date="2016-10" db="EMBL/GenBank/DDBJ databases">
        <authorList>
            <person name="Varghese N."/>
            <person name="Submissions S."/>
        </authorList>
    </citation>
    <scope>NUCLEOTIDE SEQUENCE [LARGE SCALE GENOMIC DNA]</scope>
    <source>
        <strain evidence="8">CGMCC 1.7715</strain>
    </source>
</reference>
<dbReference type="STRING" id="604088.SAMN04488060_1807"/>
<evidence type="ECO:0000256" key="5">
    <source>
        <dbReference type="SAM" id="SignalP"/>
    </source>
</evidence>
<organism evidence="7 8">
    <name type="scientific">Qipengyuania nanhaisediminis</name>
    <dbReference type="NCBI Taxonomy" id="604088"/>
    <lineage>
        <taxon>Bacteria</taxon>
        <taxon>Pseudomonadati</taxon>
        <taxon>Pseudomonadota</taxon>
        <taxon>Alphaproteobacteria</taxon>
        <taxon>Sphingomonadales</taxon>
        <taxon>Erythrobacteraceae</taxon>
        <taxon>Qipengyuania</taxon>
    </lineage>
</organism>
<dbReference type="SUPFAM" id="SSF103088">
    <property type="entry name" value="OmpA-like"/>
    <property type="match status" value="1"/>
</dbReference>
<name>A0A1I5NF99_9SPHN</name>
<keyword evidence="3" id="KW-0998">Cell outer membrane</keyword>
<feature type="signal peptide" evidence="5">
    <location>
        <begin position="1"/>
        <end position="27"/>
    </location>
</feature>
<dbReference type="AlphaFoldDB" id="A0A1I5NF99"/>
<evidence type="ECO:0000256" key="1">
    <source>
        <dbReference type="ARBA" id="ARBA00004442"/>
    </source>
</evidence>
<proteinExistence type="predicted"/>
<dbReference type="InterPro" id="IPR036737">
    <property type="entry name" value="OmpA-like_sf"/>
</dbReference>
<comment type="subcellular location">
    <subcellularLocation>
        <location evidence="1">Cell outer membrane</location>
    </subcellularLocation>
</comment>
<dbReference type="Gene3D" id="3.30.1330.60">
    <property type="entry name" value="OmpA-like domain"/>
    <property type="match status" value="1"/>
</dbReference>
<keyword evidence="5" id="KW-0732">Signal</keyword>
<dbReference type="PANTHER" id="PTHR30329">
    <property type="entry name" value="STATOR ELEMENT OF FLAGELLAR MOTOR COMPLEX"/>
    <property type="match status" value="1"/>
</dbReference>
<evidence type="ECO:0000256" key="3">
    <source>
        <dbReference type="ARBA" id="ARBA00023237"/>
    </source>
</evidence>
<dbReference type="Pfam" id="PF00691">
    <property type="entry name" value="OmpA"/>
    <property type="match status" value="1"/>
</dbReference>
<dbReference type="OrthoDB" id="113254at2"/>
<dbReference type="InterPro" id="IPR006664">
    <property type="entry name" value="OMP_bac"/>
</dbReference>
<feature type="chain" id="PRO_5011555931" evidence="5">
    <location>
        <begin position="28"/>
        <end position="309"/>
    </location>
</feature>
<dbReference type="InterPro" id="IPR050330">
    <property type="entry name" value="Bact_OuterMem_StrucFunc"/>
</dbReference>
<evidence type="ECO:0000256" key="4">
    <source>
        <dbReference type="PROSITE-ProRule" id="PRU00473"/>
    </source>
</evidence>
<dbReference type="PANTHER" id="PTHR30329:SF21">
    <property type="entry name" value="LIPOPROTEIN YIAD-RELATED"/>
    <property type="match status" value="1"/>
</dbReference>
<evidence type="ECO:0000313" key="8">
    <source>
        <dbReference type="Proteomes" id="UP000199331"/>
    </source>
</evidence>
<dbReference type="Proteomes" id="UP000199331">
    <property type="component" value="Unassembled WGS sequence"/>
</dbReference>
<sequence length="309" mass="32991">MTTISKKPKTLVWLAALSLPLSASLSAQELRPVGEAQAEAEEAEVLTIVEGSVPTDLEGLPEGPEVEGFISARSGNRMQVTTLGGQNTLIVISEGTEIRAKGGFLGLGSKELAASSLLNGLPVTVKTVQWGGRGLIATDVRLKDDDLETAAMIRNGTSQQFAEQREDIDANAALAESLRGRMGDIDKYNIKGSTNVFFDTGKYNLSAEARQDLCAAADQANAMDNALLLVVGYTDSTGSYEINQELSERRAGRVVNFLQQECGWQPWRMLSPTGMAASDPLADNSTPEGKAQNRRVSVNILVSKSVDGM</sequence>
<evidence type="ECO:0000256" key="2">
    <source>
        <dbReference type="ARBA" id="ARBA00023136"/>
    </source>
</evidence>
<keyword evidence="8" id="KW-1185">Reference proteome</keyword>
<dbReference type="PROSITE" id="PS51123">
    <property type="entry name" value="OMPA_2"/>
    <property type="match status" value="1"/>
</dbReference>
<dbReference type="CDD" id="cd07185">
    <property type="entry name" value="OmpA_C-like"/>
    <property type="match status" value="1"/>
</dbReference>
<keyword evidence="2 4" id="KW-0472">Membrane</keyword>
<protein>
    <submittedName>
        <fullName evidence="7">OmpA family protein</fullName>
    </submittedName>
</protein>
<dbReference type="InterPro" id="IPR006665">
    <property type="entry name" value="OmpA-like"/>
</dbReference>
<dbReference type="RefSeq" id="WP_090480398.1">
    <property type="nucleotide sequence ID" value="NZ_FOWZ01000003.1"/>
</dbReference>
<accession>A0A1I5NF99</accession>
<gene>
    <name evidence="7" type="ORF">SAMN04488060_1807</name>
</gene>
<dbReference type="GO" id="GO:0009279">
    <property type="term" value="C:cell outer membrane"/>
    <property type="evidence" value="ECO:0007669"/>
    <property type="project" value="UniProtKB-SubCell"/>
</dbReference>
<feature type="domain" description="OmpA-like" evidence="6">
    <location>
        <begin position="185"/>
        <end position="304"/>
    </location>
</feature>